<gene>
    <name evidence="2" type="ORF">LPAF129_10840</name>
</gene>
<evidence type="ECO:0000259" key="1">
    <source>
        <dbReference type="Pfam" id="PF00248"/>
    </source>
</evidence>
<protein>
    <submittedName>
        <fullName evidence="2">Aldehyde reductase</fullName>
    </submittedName>
</protein>
<organism evidence="2 3">
    <name type="scientific">Ligilactobacillus pabuli</name>
    <dbReference type="NCBI Taxonomy" id="2886039"/>
    <lineage>
        <taxon>Bacteria</taxon>
        <taxon>Bacillati</taxon>
        <taxon>Bacillota</taxon>
        <taxon>Bacilli</taxon>
        <taxon>Lactobacillales</taxon>
        <taxon>Lactobacillaceae</taxon>
        <taxon>Ligilactobacillus</taxon>
    </lineage>
</organism>
<evidence type="ECO:0000313" key="3">
    <source>
        <dbReference type="Proteomes" id="UP001055149"/>
    </source>
</evidence>
<accession>A0ABQ5JH52</accession>
<evidence type="ECO:0000313" key="2">
    <source>
        <dbReference type="EMBL" id="GKS81398.1"/>
    </source>
</evidence>
<dbReference type="InterPro" id="IPR023210">
    <property type="entry name" value="NADP_OxRdtase_dom"/>
</dbReference>
<reference evidence="2" key="1">
    <citation type="journal article" date="2022" name="Int. J. Syst. Evol. Microbiol.">
        <title>A novel species of lactic acid bacteria, Ligilactobacillus pabuli sp. nov., isolated from alfalfa silage.</title>
        <authorList>
            <person name="Tohno M."/>
            <person name="Tanizawa Y."/>
            <person name="Sawada H."/>
            <person name="Sakamoto M."/>
            <person name="Ohkuma M."/>
            <person name="Kobayashi H."/>
        </authorList>
    </citation>
    <scope>NUCLEOTIDE SEQUENCE</scope>
    <source>
        <strain evidence="2">AF129</strain>
    </source>
</reference>
<dbReference type="RefSeq" id="WP_244055149.1">
    <property type="nucleotide sequence ID" value="NZ_BQXH01000008.1"/>
</dbReference>
<dbReference type="EMBL" id="BQXH01000008">
    <property type="protein sequence ID" value="GKS81398.1"/>
    <property type="molecule type" value="Genomic_DNA"/>
</dbReference>
<dbReference type="Gene3D" id="3.20.20.100">
    <property type="entry name" value="NADP-dependent oxidoreductase domain"/>
    <property type="match status" value="1"/>
</dbReference>
<keyword evidence="3" id="KW-1185">Reference proteome</keyword>
<dbReference type="InterPro" id="IPR020471">
    <property type="entry name" value="AKR"/>
</dbReference>
<proteinExistence type="predicted"/>
<name>A0ABQ5JH52_9LACO</name>
<dbReference type="InterPro" id="IPR036812">
    <property type="entry name" value="NAD(P)_OxRdtase_dom_sf"/>
</dbReference>
<dbReference type="Proteomes" id="UP001055149">
    <property type="component" value="Unassembled WGS sequence"/>
</dbReference>
<dbReference type="Pfam" id="PF00248">
    <property type="entry name" value="Aldo_ket_red"/>
    <property type="match status" value="1"/>
</dbReference>
<dbReference type="PIRSF" id="PIRSF000097">
    <property type="entry name" value="AKR"/>
    <property type="match status" value="1"/>
</dbReference>
<sequence>MKEVKLAGQMVPAIGIGTWHMGDDPTKEDQEIQAIRAGLDAGAKVVDTAEMYGDGNSETLVGQALAPYQRSEIYLISKVLPNNASQAQMEAHLDASLQRLQTDYLDLYLYHWRGNIPLAETIAELDRLKQTGKIRAWGVSNFDVPDLEELWQLPTGKNVAANENLYNLETRGIEFNLTDWQAEHELPLIAYSPVGGQHNELHTTMLINPVVQEIAAQHQVSPHEILLAWTIHAGNTIAIPQSSQVKHVAANVKAAEIELTPTELKQLDREYPSPDHRVPLAVN</sequence>
<comment type="caution">
    <text evidence="2">The sequence shown here is derived from an EMBL/GenBank/DDBJ whole genome shotgun (WGS) entry which is preliminary data.</text>
</comment>
<dbReference type="PRINTS" id="PR00069">
    <property type="entry name" value="ALDKETRDTASE"/>
</dbReference>
<dbReference type="PANTHER" id="PTHR43638:SF3">
    <property type="entry name" value="ALDEHYDE REDUCTASE"/>
    <property type="match status" value="1"/>
</dbReference>
<feature type="domain" description="NADP-dependent oxidoreductase" evidence="1">
    <location>
        <begin position="13"/>
        <end position="269"/>
    </location>
</feature>
<dbReference type="PANTHER" id="PTHR43638">
    <property type="entry name" value="OXIDOREDUCTASE, ALDO/KETO REDUCTASE FAMILY PROTEIN"/>
    <property type="match status" value="1"/>
</dbReference>
<dbReference type="CDD" id="cd19138">
    <property type="entry name" value="AKR_YeaE"/>
    <property type="match status" value="1"/>
</dbReference>
<dbReference type="SUPFAM" id="SSF51430">
    <property type="entry name" value="NAD(P)-linked oxidoreductase"/>
    <property type="match status" value="1"/>
</dbReference>